<feature type="domain" description="Putative restriction endonuclease" evidence="1">
    <location>
        <begin position="26"/>
        <end position="171"/>
    </location>
</feature>
<keyword evidence="2" id="KW-0540">Nuclease</keyword>
<proteinExistence type="predicted"/>
<dbReference type="Proteomes" id="UP001333818">
    <property type="component" value="Unassembled WGS sequence"/>
</dbReference>
<protein>
    <submittedName>
        <fullName evidence="2">Uma2 family endonuclease</fullName>
    </submittedName>
</protein>
<dbReference type="PANTHER" id="PTHR47152:SF4">
    <property type="entry name" value="SLR0445 PROTEIN"/>
    <property type="match status" value="1"/>
</dbReference>
<dbReference type="SUPFAM" id="SSF52980">
    <property type="entry name" value="Restriction endonuclease-like"/>
    <property type="match status" value="1"/>
</dbReference>
<keyword evidence="2" id="KW-0378">Hydrolase</keyword>
<sequence length="209" mass="23711">MTQTPLRTVISDVPEDQCLVYSGITWQQFKLIQAGFGDSTGIRLFYHNNTIEILMPGRAHEFYKTIIGMLIEMFCVEMGIEFEPTGSMRQEREGEVSVEPDESYCFGTSKPTPDLVIEVVFTSGSPKKLQRYQALGIPEVWFWQDGIFTLYRLRDRNYESIARSEIPELATLDIALLTRCVLMAQTSRLEAANTFRAAIESSQTSPSQS</sequence>
<evidence type="ECO:0000313" key="2">
    <source>
        <dbReference type="EMBL" id="MEE3719185.1"/>
    </source>
</evidence>
<reference evidence="2" key="1">
    <citation type="submission" date="2024-01" db="EMBL/GenBank/DDBJ databases">
        <title>Bank of Algae and Cyanobacteria of the Azores (BACA) strain genomes.</title>
        <authorList>
            <person name="Luz R."/>
            <person name="Cordeiro R."/>
            <person name="Fonseca A."/>
            <person name="Goncalves V."/>
        </authorList>
    </citation>
    <scope>NUCLEOTIDE SEQUENCE</scope>
    <source>
        <strain evidence="2">BACA0141</strain>
    </source>
</reference>
<gene>
    <name evidence="2" type="ORF">V2H45_20785</name>
</gene>
<name>A0AAW9Q6S8_9CYAN</name>
<dbReference type="GO" id="GO:0004519">
    <property type="term" value="F:endonuclease activity"/>
    <property type="evidence" value="ECO:0007669"/>
    <property type="project" value="UniProtKB-KW"/>
</dbReference>
<dbReference type="InterPro" id="IPR012296">
    <property type="entry name" value="Nuclease_put_TT1808"/>
</dbReference>
<keyword evidence="3" id="KW-1185">Reference proteome</keyword>
<dbReference type="Pfam" id="PF05685">
    <property type="entry name" value="Uma2"/>
    <property type="match status" value="1"/>
</dbReference>
<organism evidence="2 3">
    <name type="scientific">Tumidithrix elongata BACA0141</name>
    <dbReference type="NCBI Taxonomy" id="2716417"/>
    <lineage>
        <taxon>Bacteria</taxon>
        <taxon>Bacillati</taxon>
        <taxon>Cyanobacteriota</taxon>
        <taxon>Cyanophyceae</taxon>
        <taxon>Pseudanabaenales</taxon>
        <taxon>Pseudanabaenaceae</taxon>
        <taxon>Tumidithrix</taxon>
        <taxon>Tumidithrix elongata</taxon>
    </lineage>
</organism>
<dbReference type="InterPro" id="IPR011335">
    <property type="entry name" value="Restrct_endonuc-II-like"/>
</dbReference>
<comment type="caution">
    <text evidence="2">The sequence shown here is derived from an EMBL/GenBank/DDBJ whole genome shotgun (WGS) entry which is preliminary data.</text>
</comment>
<dbReference type="CDD" id="cd06260">
    <property type="entry name" value="DUF820-like"/>
    <property type="match status" value="1"/>
</dbReference>
<evidence type="ECO:0000313" key="3">
    <source>
        <dbReference type="Proteomes" id="UP001333818"/>
    </source>
</evidence>
<accession>A0AAW9Q6S8</accession>
<dbReference type="EMBL" id="JAZBJZ010000116">
    <property type="protein sequence ID" value="MEE3719185.1"/>
    <property type="molecule type" value="Genomic_DNA"/>
</dbReference>
<dbReference type="Gene3D" id="3.90.1570.10">
    <property type="entry name" value="tt1808, chain A"/>
    <property type="match status" value="1"/>
</dbReference>
<dbReference type="PANTHER" id="PTHR47152">
    <property type="entry name" value="SLR2084 PROTEIN-RELATED"/>
    <property type="match status" value="1"/>
</dbReference>
<evidence type="ECO:0000259" key="1">
    <source>
        <dbReference type="Pfam" id="PF05685"/>
    </source>
</evidence>
<dbReference type="RefSeq" id="WP_330485621.1">
    <property type="nucleotide sequence ID" value="NZ_JAZBJZ010000116.1"/>
</dbReference>
<keyword evidence="2" id="KW-0255">Endonuclease</keyword>
<dbReference type="AlphaFoldDB" id="A0AAW9Q6S8"/>
<dbReference type="InterPro" id="IPR008538">
    <property type="entry name" value="Uma2"/>
</dbReference>